<protein>
    <submittedName>
        <fullName evidence="2">Uncharacterized protein</fullName>
    </submittedName>
</protein>
<sequence length="136" mass="14586">MVMFQQSYELNCYGCGYAYCTPTSSSGYTVCKTLISRSTTASIAGCVSYSSIVAVLGDTSAGNCGTTTTTTYTGYTVYLTYGCCYTTNCNTCPSTGCMLTQSNTTCENNAVALNSLVIYAILLELFILYIIFYAFS</sequence>
<dbReference type="EMBL" id="CAJNOQ010004060">
    <property type="protein sequence ID" value="CAF1042920.1"/>
    <property type="molecule type" value="Genomic_DNA"/>
</dbReference>
<dbReference type="EMBL" id="CAJOBA010008836">
    <property type="protein sequence ID" value="CAF3837578.1"/>
    <property type="molecule type" value="Genomic_DNA"/>
</dbReference>
<dbReference type="EMBL" id="CAJNOK010008820">
    <property type="protein sequence ID" value="CAF1073556.1"/>
    <property type="molecule type" value="Genomic_DNA"/>
</dbReference>
<name>A0A814JV70_9BILA</name>
<dbReference type="Proteomes" id="UP000681722">
    <property type="component" value="Unassembled WGS sequence"/>
</dbReference>
<keyword evidence="1" id="KW-1133">Transmembrane helix</keyword>
<evidence type="ECO:0000313" key="4">
    <source>
        <dbReference type="EMBL" id="CAF3813051.1"/>
    </source>
</evidence>
<proteinExistence type="predicted"/>
<evidence type="ECO:0000313" key="3">
    <source>
        <dbReference type="EMBL" id="CAF1073556.1"/>
    </source>
</evidence>
<dbReference type="AlphaFoldDB" id="A0A814JV70"/>
<dbReference type="Proteomes" id="UP000677228">
    <property type="component" value="Unassembled WGS sequence"/>
</dbReference>
<reference evidence="2" key="1">
    <citation type="submission" date="2021-02" db="EMBL/GenBank/DDBJ databases">
        <authorList>
            <person name="Nowell W R."/>
        </authorList>
    </citation>
    <scope>NUCLEOTIDE SEQUENCE</scope>
</reference>
<evidence type="ECO:0000313" key="2">
    <source>
        <dbReference type="EMBL" id="CAF1042920.1"/>
    </source>
</evidence>
<dbReference type="Proteomes" id="UP000663829">
    <property type="component" value="Unassembled WGS sequence"/>
</dbReference>
<keyword evidence="1" id="KW-0812">Transmembrane</keyword>
<organism evidence="2 6">
    <name type="scientific">Didymodactylos carnosus</name>
    <dbReference type="NCBI Taxonomy" id="1234261"/>
    <lineage>
        <taxon>Eukaryota</taxon>
        <taxon>Metazoa</taxon>
        <taxon>Spiralia</taxon>
        <taxon>Gnathifera</taxon>
        <taxon>Rotifera</taxon>
        <taxon>Eurotatoria</taxon>
        <taxon>Bdelloidea</taxon>
        <taxon>Philodinida</taxon>
        <taxon>Philodinidae</taxon>
        <taxon>Didymodactylos</taxon>
    </lineage>
</organism>
<dbReference type="Proteomes" id="UP000682733">
    <property type="component" value="Unassembled WGS sequence"/>
</dbReference>
<feature type="transmembrane region" description="Helical" evidence="1">
    <location>
        <begin position="116"/>
        <end position="135"/>
    </location>
</feature>
<evidence type="ECO:0000313" key="5">
    <source>
        <dbReference type="EMBL" id="CAF3837578.1"/>
    </source>
</evidence>
<accession>A0A814JV70</accession>
<evidence type="ECO:0000256" key="1">
    <source>
        <dbReference type="SAM" id="Phobius"/>
    </source>
</evidence>
<gene>
    <name evidence="2" type="ORF">GPM918_LOCUS15874</name>
    <name evidence="3" type="ORF">OVA965_LOCUS18012</name>
    <name evidence="4" type="ORF">SRO942_LOCUS15874</name>
    <name evidence="5" type="ORF">TMI583_LOCUS18024</name>
</gene>
<comment type="caution">
    <text evidence="2">The sequence shown here is derived from an EMBL/GenBank/DDBJ whole genome shotgun (WGS) entry which is preliminary data.</text>
</comment>
<dbReference type="EMBL" id="CAJOBC010004060">
    <property type="protein sequence ID" value="CAF3813051.1"/>
    <property type="molecule type" value="Genomic_DNA"/>
</dbReference>
<evidence type="ECO:0000313" key="6">
    <source>
        <dbReference type="Proteomes" id="UP000663829"/>
    </source>
</evidence>
<keyword evidence="6" id="KW-1185">Reference proteome</keyword>
<keyword evidence="1" id="KW-0472">Membrane</keyword>